<comment type="caution">
    <text evidence="2">The sequence shown here is derived from an EMBL/GenBank/DDBJ whole genome shotgun (WGS) entry which is preliminary data.</text>
</comment>
<reference evidence="3 4" key="2">
    <citation type="submission" date="2024-07" db="EMBL/GenBank/DDBJ databases">
        <authorList>
            <person name="Akdeniz Z."/>
        </authorList>
    </citation>
    <scope>NUCLEOTIDE SEQUENCE [LARGE SCALE GENOMIC DNA]</scope>
</reference>
<evidence type="ECO:0000256" key="1">
    <source>
        <dbReference type="SAM" id="MobiDB-lite"/>
    </source>
</evidence>
<proteinExistence type="predicted"/>
<dbReference type="EMBL" id="CATOUU010000831">
    <property type="protein sequence ID" value="CAI9952343.1"/>
    <property type="molecule type" value="Genomic_DNA"/>
</dbReference>
<keyword evidence="4" id="KW-1185">Reference proteome</keyword>
<reference evidence="2" key="1">
    <citation type="submission" date="2023-06" db="EMBL/GenBank/DDBJ databases">
        <authorList>
            <person name="Kurt Z."/>
        </authorList>
    </citation>
    <scope>NUCLEOTIDE SEQUENCE</scope>
</reference>
<protein>
    <submittedName>
        <fullName evidence="3">Hypothetical_protein</fullName>
    </submittedName>
</protein>
<dbReference type="Proteomes" id="UP001642409">
    <property type="component" value="Unassembled WGS sequence"/>
</dbReference>
<evidence type="ECO:0000313" key="3">
    <source>
        <dbReference type="EMBL" id="CAL5982475.1"/>
    </source>
</evidence>
<accession>A0AA86Q6U9</accession>
<evidence type="ECO:0000313" key="2">
    <source>
        <dbReference type="EMBL" id="CAI9952343.1"/>
    </source>
</evidence>
<sequence>MNSWNLWQKLPLGLKIQQGLGEFFTLSQEHIKMSNFFQDYDEINIDQIINNSRQYECMLAHAETQTGLNEIEISIAQTRHYFSKLVIPPSVEKCINTELSLRRGNQDEQFVENTFNTYKDVQAVEVHDIPIYRKPIIKKGQPHTQDTIFAPEANQKQNNINPDLNPEQKQITNRPIKNKLNFDYDYNSIDYNHFNQTNQEGNAQQYENQNYYQPEQNQYIPNNSSDDINSQNNDPLRNMNQININNANQNVEQQTQIGTNSSEYAQQDTAYSNLIALNLSEQFKILVQIAFEDYFLKSDNLRFNSFQEMIIHYRRCVVEDATKIHINLKQIAAKCQITEKQCNQMFQTLISNELIEWPKDIVAQVVQRIIQLNQMLLQNQPELSVELKESQIRLILDEEFQLKQQVQYDYKQITNKINYQLKKLRQ</sequence>
<organism evidence="2">
    <name type="scientific">Hexamita inflata</name>
    <dbReference type="NCBI Taxonomy" id="28002"/>
    <lineage>
        <taxon>Eukaryota</taxon>
        <taxon>Metamonada</taxon>
        <taxon>Diplomonadida</taxon>
        <taxon>Hexamitidae</taxon>
        <taxon>Hexamitinae</taxon>
        <taxon>Hexamita</taxon>
    </lineage>
</organism>
<name>A0AA86Q6U9_9EUKA</name>
<feature type="region of interest" description="Disordered" evidence="1">
    <location>
        <begin position="216"/>
        <end position="235"/>
    </location>
</feature>
<dbReference type="AlphaFoldDB" id="A0AA86Q6U9"/>
<evidence type="ECO:0000313" key="4">
    <source>
        <dbReference type="Proteomes" id="UP001642409"/>
    </source>
</evidence>
<dbReference type="EMBL" id="CAXDID020000014">
    <property type="protein sequence ID" value="CAL5982475.1"/>
    <property type="molecule type" value="Genomic_DNA"/>
</dbReference>
<gene>
    <name evidence="2" type="ORF">HINF_LOCUS39988</name>
    <name evidence="3" type="ORF">HINF_LOCUS7162</name>
</gene>